<name>A0A6J4S5Y2_9ACTN</name>
<feature type="compositionally biased region" description="Basic residues" evidence="1">
    <location>
        <begin position="11"/>
        <end position="52"/>
    </location>
</feature>
<accession>A0A6J4S5Y2</accession>
<evidence type="ECO:0000313" key="2">
    <source>
        <dbReference type="EMBL" id="CAA9489651.1"/>
    </source>
</evidence>
<reference evidence="2" key="1">
    <citation type="submission" date="2020-02" db="EMBL/GenBank/DDBJ databases">
        <authorList>
            <person name="Meier V. D."/>
        </authorList>
    </citation>
    <scope>NUCLEOTIDE SEQUENCE</scope>
    <source>
        <strain evidence="2">AVDCRST_MAG85</strain>
    </source>
</reference>
<evidence type="ECO:0000256" key="1">
    <source>
        <dbReference type="SAM" id="MobiDB-lite"/>
    </source>
</evidence>
<gene>
    <name evidence="2" type="ORF">AVDCRST_MAG85-1152</name>
</gene>
<protein>
    <submittedName>
        <fullName evidence="2">Uncharacterized protein</fullName>
    </submittedName>
</protein>
<sequence length="93" mass="10479">EPRLVADGPARPHRRGAVRGARHRSAQRHHRRPRPPARGAHPARPHRRHRRVGPAPLDADGPGRPAVAPRLPRVRGRRRGLPKPRPDPQEETL</sequence>
<dbReference type="EMBL" id="CADCVT010000125">
    <property type="protein sequence ID" value="CAA9489651.1"/>
    <property type="molecule type" value="Genomic_DNA"/>
</dbReference>
<feature type="non-terminal residue" evidence="2">
    <location>
        <position position="1"/>
    </location>
</feature>
<feature type="region of interest" description="Disordered" evidence="1">
    <location>
        <begin position="1"/>
        <end position="93"/>
    </location>
</feature>
<dbReference type="AlphaFoldDB" id="A0A6J4S5Y2"/>
<organism evidence="2">
    <name type="scientific">uncultured Solirubrobacteraceae bacterium</name>
    <dbReference type="NCBI Taxonomy" id="1162706"/>
    <lineage>
        <taxon>Bacteria</taxon>
        <taxon>Bacillati</taxon>
        <taxon>Actinomycetota</taxon>
        <taxon>Thermoleophilia</taxon>
        <taxon>Solirubrobacterales</taxon>
        <taxon>Solirubrobacteraceae</taxon>
        <taxon>environmental samples</taxon>
    </lineage>
</organism>
<feature type="compositionally biased region" description="Low complexity" evidence="1">
    <location>
        <begin position="62"/>
        <end position="71"/>
    </location>
</feature>
<feature type="compositionally biased region" description="Basic and acidic residues" evidence="1">
    <location>
        <begin position="84"/>
        <end position="93"/>
    </location>
</feature>
<feature type="compositionally biased region" description="Basic residues" evidence="1">
    <location>
        <begin position="72"/>
        <end position="82"/>
    </location>
</feature>
<proteinExistence type="predicted"/>
<feature type="non-terminal residue" evidence="2">
    <location>
        <position position="93"/>
    </location>
</feature>